<dbReference type="OrthoDB" id="4364812at2759"/>
<accession>A0A7C8MWG1</accession>
<dbReference type="EMBL" id="WUBL01000311">
    <property type="protein sequence ID" value="KAF2962656.1"/>
    <property type="molecule type" value="Genomic_DNA"/>
</dbReference>
<evidence type="ECO:0000313" key="1">
    <source>
        <dbReference type="EMBL" id="KAF2962656.1"/>
    </source>
</evidence>
<dbReference type="Proteomes" id="UP000481858">
    <property type="component" value="Unassembled WGS sequence"/>
</dbReference>
<reference evidence="1 2" key="1">
    <citation type="submission" date="2019-12" db="EMBL/GenBank/DDBJ databases">
        <title>Draft genome sequence of the ascomycete Xylaria multiplex DSM 110363.</title>
        <authorList>
            <person name="Buettner E."/>
            <person name="Kellner H."/>
        </authorList>
    </citation>
    <scope>NUCLEOTIDE SEQUENCE [LARGE SCALE GENOMIC DNA]</scope>
    <source>
        <strain evidence="1 2">DSM 110363</strain>
    </source>
</reference>
<organism evidence="1 2">
    <name type="scientific">Xylaria multiplex</name>
    <dbReference type="NCBI Taxonomy" id="323545"/>
    <lineage>
        <taxon>Eukaryota</taxon>
        <taxon>Fungi</taxon>
        <taxon>Dikarya</taxon>
        <taxon>Ascomycota</taxon>
        <taxon>Pezizomycotina</taxon>
        <taxon>Sordariomycetes</taxon>
        <taxon>Xylariomycetidae</taxon>
        <taxon>Xylariales</taxon>
        <taxon>Xylariaceae</taxon>
        <taxon>Xylaria</taxon>
    </lineage>
</organism>
<gene>
    <name evidence="1" type="ORF">GQX73_g10919</name>
</gene>
<evidence type="ECO:0000313" key="2">
    <source>
        <dbReference type="Proteomes" id="UP000481858"/>
    </source>
</evidence>
<sequence length="276" mass="32144">MGTLPTDDQLFEQAELGKLSFDIFALKWDYARPIEQDQEQWDRLAQEWLDLDAQGRHPYHYGDEALPRIATATADKINRVLVPHQTVRERNLSTRTGSAHQSPVWLRTCYSPELASVYAKWCIDLEYELGHWAWTLDNEALYAPFAVNWSRVLLRVPAIADTVRYTYEGDGNLRDPREDYEPPGQDEEFKIPFYEAIIREKTMLFLIDEEALRNKLIKVLWLDINGACVWDNRLRPSQMLSFRGQIFDNGGSLAGLYENFPDDPELYKRGRLLDVD</sequence>
<dbReference type="AlphaFoldDB" id="A0A7C8MWG1"/>
<proteinExistence type="predicted"/>
<name>A0A7C8MWG1_9PEZI</name>
<keyword evidence="2" id="KW-1185">Reference proteome</keyword>
<protein>
    <submittedName>
        <fullName evidence="1">Uncharacterized protein</fullName>
    </submittedName>
</protein>
<dbReference type="InParanoid" id="A0A7C8MWG1"/>
<comment type="caution">
    <text evidence="1">The sequence shown here is derived from an EMBL/GenBank/DDBJ whole genome shotgun (WGS) entry which is preliminary data.</text>
</comment>